<evidence type="ECO:0000313" key="5">
    <source>
        <dbReference type="EMBL" id="MDN3713943.1"/>
    </source>
</evidence>
<reference evidence="6" key="1">
    <citation type="journal article" date="2019" name="Int. J. Syst. Evol. Microbiol.">
        <title>The Global Catalogue of Microorganisms (GCM) 10K type strain sequencing project: providing services to taxonomists for standard genome sequencing and annotation.</title>
        <authorList>
            <consortium name="The Broad Institute Genomics Platform"/>
            <consortium name="The Broad Institute Genome Sequencing Center for Infectious Disease"/>
            <person name="Wu L."/>
            <person name="Ma J."/>
        </authorList>
    </citation>
    <scope>NUCLEOTIDE SEQUENCE [LARGE SCALE GENOMIC DNA]</scope>
    <source>
        <strain evidence="6">CECT 8482</strain>
    </source>
</reference>
<dbReference type="Pfam" id="PF14246">
    <property type="entry name" value="TetR_C_7"/>
    <property type="match status" value="1"/>
</dbReference>
<feature type="region of interest" description="Disordered" evidence="3">
    <location>
        <begin position="1"/>
        <end position="48"/>
    </location>
</feature>
<dbReference type="PROSITE" id="PS50977">
    <property type="entry name" value="HTH_TETR_2"/>
    <property type="match status" value="1"/>
</dbReference>
<evidence type="ECO:0000256" key="1">
    <source>
        <dbReference type="ARBA" id="ARBA00023125"/>
    </source>
</evidence>
<dbReference type="PRINTS" id="PR00455">
    <property type="entry name" value="HTHTETR"/>
</dbReference>
<dbReference type="SUPFAM" id="SSF46689">
    <property type="entry name" value="Homeodomain-like"/>
    <property type="match status" value="1"/>
</dbReference>
<dbReference type="Proteomes" id="UP001243846">
    <property type="component" value="Unassembled WGS sequence"/>
</dbReference>
<evidence type="ECO:0000313" key="6">
    <source>
        <dbReference type="Proteomes" id="UP001243846"/>
    </source>
</evidence>
<name>A0ABT8DAY9_9RHOB</name>
<dbReference type="InterPro" id="IPR036271">
    <property type="entry name" value="Tet_transcr_reg_TetR-rel_C_sf"/>
</dbReference>
<keyword evidence="6" id="KW-1185">Reference proteome</keyword>
<keyword evidence="1 2" id="KW-0238">DNA-binding</keyword>
<gene>
    <name evidence="5" type="ORF">QWZ10_23090</name>
</gene>
<dbReference type="InterPro" id="IPR039536">
    <property type="entry name" value="TetR_C_Proteobacteria"/>
</dbReference>
<proteinExistence type="predicted"/>
<evidence type="ECO:0000256" key="2">
    <source>
        <dbReference type="PROSITE-ProRule" id="PRU00335"/>
    </source>
</evidence>
<dbReference type="RefSeq" id="WP_377687864.1">
    <property type="nucleotide sequence ID" value="NZ_JBHMDZ010000047.1"/>
</dbReference>
<dbReference type="SUPFAM" id="SSF48498">
    <property type="entry name" value="Tetracyclin repressor-like, C-terminal domain"/>
    <property type="match status" value="1"/>
</dbReference>
<feature type="domain" description="HTH tetR-type" evidence="4">
    <location>
        <begin position="46"/>
        <end position="106"/>
    </location>
</feature>
<dbReference type="PANTHER" id="PTHR30055">
    <property type="entry name" value="HTH-TYPE TRANSCRIPTIONAL REGULATOR RUTR"/>
    <property type="match status" value="1"/>
</dbReference>
<sequence length="246" mass="27018">MNTTFPLGYPAGPHRPKPQDRPNPASKDGQISDGLPGDGQPAPEDNPKRRQILDGARRMFLAKGFEAASMQDVARAAKVSKGTLYVYFDSKEAMFESLVLAECSRMQQAIREIGSGAGAIGDELRRIARHVITTLMSGDVMASMRMMIGAGEKFPDLARYLYTSGPERSIQSLADYFGTRVARGDLVMPDCREAASEFLDMIIAGLQRRALLMMPPLAEDELDAFIARRVARFLSLYPPQSAGETR</sequence>
<evidence type="ECO:0000259" key="4">
    <source>
        <dbReference type="PROSITE" id="PS50977"/>
    </source>
</evidence>
<dbReference type="EMBL" id="JAUFRC010000003">
    <property type="protein sequence ID" value="MDN3713943.1"/>
    <property type="molecule type" value="Genomic_DNA"/>
</dbReference>
<dbReference type="PROSITE" id="PS01081">
    <property type="entry name" value="HTH_TETR_1"/>
    <property type="match status" value="1"/>
</dbReference>
<dbReference type="InterPro" id="IPR001647">
    <property type="entry name" value="HTH_TetR"/>
</dbReference>
<dbReference type="Gene3D" id="1.10.357.10">
    <property type="entry name" value="Tetracycline Repressor, domain 2"/>
    <property type="match status" value="1"/>
</dbReference>
<accession>A0ABT8DAY9</accession>
<dbReference type="InterPro" id="IPR050109">
    <property type="entry name" value="HTH-type_TetR-like_transc_reg"/>
</dbReference>
<dbReference type="Pfam" id="PF00440">
    <property type="entry name" value="TetR_N"/>
    <property type="match status" value="1"/>
</dbReference>
<protein>
    <submittedName>
        <fullName evidence="5">TetR/AcrR family transcriptional regulator</fullName>
    </submittedName>
</protein>
<organism evidence="5 6">
    <name type="scientific">Paracoccus cavernae</name>
    <dbReference type="NCBI Taxonomy" id="1571207"/>
    <lineage>
        <taxon>Bacteria</taxon>
        <taxon>Pseudomonadati</taxon>
        <taxon>Pseudomonadota</taxon>
        <taxon>Alphaproteobacteria</taxon>
        <taxon>Rhodobacterales</taxon>
        <taxon>Paracoccaceae</taxon>
        <taxon>Paracoccus</taxon>
    </lineage>
</organism>
<feature type="DNA-binding region" description="H-T-H motif" evidence="2">
    <location>
        <begin position="69"/>
        <end position="88"/>
    </location>
</feature>
<dbReference type="Gene3D" id="1.10.10.60">
    <property type="entry name" value="Homeodomain-like"/>
    <property type="match status" value="1"/>
</dbReference>
<dbReference type="PANTHER" id="PTHR30055:SF146">
    <property type="entry name" value="HTH-TYPE TRANSCRIPTIONAL DUAL REGULATOR CECR"/>
    <property type="match status" value="1"/>
</dbReference>
<evidence type="ECO:0000256" key="3">
    <source>
        <dbReference type="SAM" id="MobiDB-lite"/>
    </source>
</evidence>
<comment type="caution">
    <text evidence="5">The sequence shown here is derived from an EMBL/GenBank/DDBJ whole genome shotgun (WGS) entry which is preliminary data.</text>
</comment>
<dbReference type="InterPro" id="IPR009057">
    <property type="entry name" value="Homeodomain-like_sf"/>
</dbReference>
<dbReference type="InterPro" id="IPR023772">
    <property type="entry name" value="DNA-bd_HTH_TetR-type_CS"/>
</dbReference>